<keyword evidence="1" id="KW-0812">Transmembrane</keyword>
<feature type="transmembrane region" description="Helical" evidence="1">
    <location>
        <begin position="213"/>
        <end position="232"/>
    </location>
</feature>
<dbReference type="RefSeq" id="WP_126631420.1">
    <property type="nucleotide sequence ID" value="NZ_BIFT01000002.1"/>
</dbReference>
<keyword evidence="3" id="KW-1185">Reference proteome</keyword>
<protein>
    <submittedName>
        <fullName evidence="2">Uncharacterized protein</fullName>
    </submittedName>
</protein>
<evidence type="ECO:0000313" key="2">
    <source>
        <dbReference type="EMBL" id="GCE31454.1"/>
    </source>
</evidence>
<name>A0A402BJD3_9CHLR</name>
<feature type="transmembrane region" description="Helical" evidence="1">
    <location>
        <begin position="102"/>
        <end position="126"/>
    </location>
</feature>
<keyword evidence="1" id="KW-1133">Transmembrane helix</keyword>
<comment type="caution">
    <text evidence="2">The sequence shown here is derived from an EMBL/GenBank/DDBJ whole genome shotgun (WGS) entry which is preliminary data.</text>
</comment>
<reference evidence="3" key="1">
    <citation type="submission" date="2018-12" db="EMBL/GenBank/DDBJ databases">
        <title>Tengunoibacter tsumagoiensis gen. nov., sp. nov., Dictyobacter kobayashii sp. nov., D. alpinus sp. nov., and D. joshuensis sp. nov. and description of Dictyobacteraceae fam. nov. within the order Ktedonobacterales isolated from Tengu-no-mugimeshi.</title>
        <authorList>
            <person name="Wang C.M."/>
            <person name="Zheng Y."/>
            <person name="Sakai Y."/>
            <person name="Toyoda A."/>
            <person name="Minakuchi Y."/>
            <person name="Abe K."/>
            <person name="Yokota A."/>
            <person name="Yabe S."/>
        </authorList>
    </citation>
    <scope>NUCLEOTIDE SEQUENCE [LARGE SCALE GENOMIC DNA]</scope>
    <source>
        <strain evidence="3">Uno16</strain>
    </source>
</reference>
<sequence length="238" mass="26438">MLQEPYPEKQGQQQLIQNLTTLSAREQIGLLLRASRSLSHRDRAEVLGRAGLNFFKDRFFSIFVHFFLKRVITGAIWWVLVIVVLVLLLILLIVVQQINSNAVTPVIVAISSYLAGIFISSIFDFFQSLAQFIGKSRSKAEHARLLDSINACGYPEKMVVLHTLSRAIANKLPGESLRASIITSGLLLVAGIVLIGVLILLSNVLPLLGSLPWVWLLAGCTFAIGFLLPGRIQKRFQY</sequence>
<dbReference type="EMBL" id="BIFT01000002">
    <property type="protein sequence ID" value="GCE31454.1"/>
    <property type="molecule type" value="Genomic_DNA"/>
</dbReference>
<proteinExistence type="predicted"/>
<organism evidence="2 3">
    <name type="scientific">Dictyobacter alpinus</name>
    <dbReference type="NCBI Taxonomy" id="2014873"/>
    <lineage>
        <taxon>Bacteria</taxon>
        <taxon>Bacillati</taxon>
        <taxon>Chloroflexota</taxon>
        <taxon>Ktedonobacteria</taxon>
        <taxon>Ktedonobacterales</taxon>
        <taxon>Dictyobacteraceae</taxon>
        <taxon>Dictyobacter</taxon>
    </lineage>
</organism>
<accession>A0A402BJD3</accession>
<gene>
    <name evidence="2" type="ORF">KDA_69380</name>
</gene>
<evidence type="ECO:0000256" key="1">
    <source>
        <dbReference type="SAM" id="Phobius"/>
    </source>
</evidence>
<dbReference type="AlphaFoldDB" id="A0A402BJD3"/>
<feature type="transmembrane region" description="Helical" evidence="1">
    <location>
        <begin position="75"/>
        <end position="96"/>
    </location>
</feature>
<keyword evidence="1" id="KW-0472">Membrane</keyword>
<evidence type="ECO:0000313" key="3">
    <source>
        <dbReference type="Proteomes" id="UP000287171"/>
    </source>
</evidence>
<dbReference type="Proteomes" id="UP000287171">
    <property type="component" value="Unassembled WGS sequence"/>
</dbReference>
<feature type="transmembrane region" description="Helical" evidence="1">
    <location>
        <begin position="181"/>
        <end position="201"/>
    </location>
</feature>